<dbReference type="PROSITE" id="PS51387">
    <property type="entry name" value="FAD_PCMH"/>
    <property type="match status" value="1"/>
</dbReference>
<evidence type="ECO:0000313" key="21">
    <source>
        <dbReference type="EMBL" id="GEN59104.1"/>
    </source>
</evidence>
<evidence type="ECO:0000256" key="11">
    <source>
        <dbReference type="ARBA" id="ARBA00022857"/>
    </source>
</evidence>
<keyword evidence="22" id="KW-1185">Reference proteome</keyword>
<evidence type="ECO:0000259" key="20">
    <source>
        <dbReference type="PROSITE" id="PS51387"/>
    </source>
</evidence>
<dbReference type="GO" id="GO:0071555">
    <property type="term" value="P:cell wall organization"/>
    <property type="evidence" value="ECO:0007669"/>
    <property type="project" value="UniProtKB-KW"/>
</dbReference>
<dbReference type="GO" id="GO:0008762">
    <property type="term" value="F:UDP-N-acetylmuramate dehydrogenase activity"/>
    <property type="evidence" value="ECO:0007669"/>
    <property type="project" value="UniProtKB-UniRule"/>
</dbReference>
<evidence type="ECO:0000256" key="5">
    <source>
        <dbReference type="ARBA" id="ARBA00012518"/>
    </source>
</evidence>
<dbReference type="Gene3D" id="3.30.465.10">
    <property type="match status" value="1"/>
</dbReference>
<feature type="active site" evidence="19">
    <location>
        <position position="317"/>
    </location>
</feature>
<feature type="domain" description="FAD-binding PCMH-type" evidence="20">
    <location>
        <begin position="51"/>
        <end position="214"/>
    </location>
</feature>
<evidence type="ECO:0000256" key="6">
    <source>
        <dbReference type="ARBA" id="ARBA00015188"/>
    </source>
</evidence>
<comment type="function">
    <text evidence="2 19">Cell wall formation.</text>
</comment>
<evidence type="ECO:0000256" key="18">
    <source>
        <dbReference type="ARBA" id="ARBA00048914"/>
    </source>
</evidence>
<evidence type="ECO:0000256" key="4">
    <source>
        <dbReference type="ARBA" id="ARBA00004752"/>
    </source>
</evidence>
<dbReference type="InterPro" id="IPR036318">
    <property type="entry name" value="FAD-bd_PCMH-like_sf"/>
</dbReference>
<evidence type="ECO:0000256" key="9">
    <source>
        <dbReference type="ARBA" id="ARBA00022630"/>
    </source>
</evidence>
<gene>
    <name evidence="19 21" type="primary">murB</name>
    <name evidence="21" type="ORF">ANI02nite_09880</name>
</gene>
<evidence type="ECO:0000256" key="10">
    <source>
        <dbReference type="ARBA" id="ARBA00022827"/>
    </source>
</evidence>
<dbReference type="InterPro" id="IPR011601">
    <property type="entry name" value="MurB_C"/>
</dbReference>
<dbReference type="HAMAP" id="MF_00037">
    <property type="entry name" value="MurB"/>
    <property type="match status" value="1"/>
</dbReference>
<reference evidence="21 22" key="1">
    <citation type="submission" date="2019-07" db="EMBL/GenBank/DDBJ databases">
        <title>Whole genome shotgun sequence of Acetobacter nitrogenifigens NBRC 105050.</title>
        <authorList>
            <person name="Hosoyama A."/>
            <person name="Uohara A."/>
            <person name="Ohji S."/>
            <person name="Ichikawa N."/>
        </authorList>
    </citation>
    <scope>NUCLEOTIDE SEQUENCE [LARGE SCALE GENOMIC DNA]</scope>
    <source>
        <strain evidence="21 22">NBRC 105050</strain>
    </source>
</reference>
<dbReference type="AlphaFoldDB" id="A0A511X830"/>
<evidence type="ECO:0000256" key="19">
    <source>
        <dbReference type="HAMAP-Rule" id="MF_00037"/>
    </source>
</evidence>
<evidence type="ECO:0000256" key="8">
    <source>
        <dbReference type="ARBA" id="ARBA00022618"/>
    </source>
</evidence>
<feature type="active site" description="Proton donor" evidence="19">
    <location>
        <position position="243"/>
    </location>
</feature>
<keyword evidence="15 19" id="KW-0131">Cell cycle</keyword>
<comment type="pathway">
    <text evidence="4 19">Cell wall biogenesis; peptidoglycan biosynthesis.</text>
</comment>
<organism evidence="21 22">
    <name type="scientific">Acetobacter nitrogenifigens DSM 23921 = NBRC 105050</name>
    <dbReference type="NCBI Taxonomy" id="1120919"/>
    <lineage>
        <taxon>Bacteria</taxon>
        <taxon>Pseudomonadati</taxon>
        <taxon>Pseudomonadota</taxon>
        <taxon>Alphaproteobacteria</taxon>
        <taxon>Acetobacterales</taxon>
        <taxon>Acetobacteraceae</taxon>
        <taxon>Acetobacter</taxon>
    </lineage>
</organism>
<comment type="catalytic activity">
    <reaction evidence="18 19">
        <text>UDP-N-acetyl-alpha-D-muramate + NADP(+) = UDP-N-acetyl-3-O-(1-carboxyvinyl)-alpha-D-glucosamine + NADPH + H(+)</text>
        <dbReference type="Rhea" id="RHEA:12248"/>
        <dbReference type="ChEBI" id="CHEBI:15378"/>
        <dbReference type="ChEBI" id="CHEBI:57783"/>
        <dbReference type="ChEBI" id="CHEBI:58349"/>
        <dbReference type="ChEBI" id="CHEBI:68483"/>
        <dbReference type="ChEBI" id="CHEBI:70757"/>
        <dbReference type="EC" id="1.3.1.98"/>
    </reaction>
</comment>
<dbReference type="Pfam" id="PF02873">
    <property type="entry name" value="MurB_C"/>
    <property type="match status" value="1"/>
</dbReference>
<comment type="subcellular location">
    <subcellularLocation>
        <location evidence="3 19">Cytoplasm</location>
    </subcellularLocation>
</comment>
<name>A0A511X830_9PROT</name>
<dbReference type="Pfam" id="PF01565">
    <property type="entry name" value="FAD_binding_4"/>
    <property type="match status" value="1"/>
</dbReference>
<dbReference type="UniPathway" id="UPA00219"/>
<keyword evidence="10 19" id="KW-0274">FAD</keyword>
<dbReference type="EMBL" id="BJYF01000005">
    <property type="protein sequence ID" value="GEN59104.1"/>
    <property type="molecule type" value="Genomic_DNA"/>
</dbReference>
<keyword evidence="7 19" id="KW-0963">Cytoplasm</keyword>
<comment type="caution">
    <text evidence="21">The sequence shown here is derived from an EMBL/GenBank/DDBJ whole genome shotgun (WGS) entry which is preliminary data.</text>
</comment>
<dbReference type="GO" id="GO:0051301">
    <property type="term" value="P:cell division"/>
    <property type="evidence" value="ECO:0007669"/>
    <property type="project" value="UniProtKB-KW"/>
</dbReference>
<evidence type="ECO:0000256" key="7">
    <source>
        <dbReference type="ARBA" id="ARBA00022490"/>
    </source>
</evidence>
<evidence type="ECO:0000256" key="12">
    <source>
        <dbReference type="ARBA" id="ARBA00022960"/>
    </source>
</evidence>
<evidence type="ECO:0000256" key="14">
    <source>
        <dbReference type="ARBA" id="ARBA00023002"/>
    </source>
</evidence>
<dbReference type="Gene3D" id="3.90.78.10">
    <property type="entry name" value="UDP-N-acetylenolpyruvoylglucosamine reductase, C-terminal domain"/>
    <property type="match status" value="1"/>
</dbReference>
<dbReference type="OrthoDB" id="9804753at2"/>
<dbReference type="Gene3D" id="3.30.43.10">
    <property type="entry name" value="Uridine Diphospho-n-acetylenolpyruvylglucosamine Reductase, domain 2"/>
    <property type="match status" value="1"/>
</dbReference>
<dbReference type="InterPro" id="IPR003170">
    <property type="entry name" value="MurB"/>
</dbReference>
<dbReference type="PANTHER" id="PTHR21071:SF4">
    <property type="entry name" value="UDP-N-ACETYLENOLPYRUVOYLGLUCOSAMINE REDUCTASE"/>
    <property type="match status" value="1"/>
</dbReference>
<evidence type="ECO:0000313" key="22">
    <source>
        <dbReference type="Proteomes" id="UP000321635"/>
    </source>
</evidence>
<accession>A0A511X830</accession>
<dbReference type="InterPro" id="IPR006094">
    <property type="entry name" value="Oxid_FAD_bind_N"/>
</dbReference>
<keyword evidence="12 19" id="KW-0133">Cell shape</keyword>
<keyword evidence="13 19" id="KW-0573">Peptidoglycan synthesis</keyword>
<feature type="active site" evidence="19">
    <location>
        <position position="194"/>
    </location>
</feature>
<keyword evidence="9 19" id="KW-0285">Flavoprotein</keyword>
<dbReference type="InterPro" id="IPR036635">
    <property type="entry name" value="MurB_C_sf"/>
</dbReference>
<sequence length="332" mass="34113">MTDTLALRKAPTTEGSHAAGTLAHALGDAMRAARGKVSFGQPLAPRSWFRVGGPADCLFQPADGDDLTSALSRLSPELPVTTLGACSNVIIRDGGLSGLVVRLGGAFASIVTEKDGLTVGGAALDVTVAETAAEAGLAGLEFLAGIPGSIGGAVRMNAGAYGSDIAAVLDWAEIVTRSGDLVRLHAGDLRFGYRRSALTDGSVVVRARLRATAADRNDIAARIANVRAARESSQPVRARTGGSTFRNPDAATSQLKAWQLIDAAGCRGLMIGGAQVSEKHCNFLINTGGATAADLETLGETVRSRVMEQSGVSLHWEIKRLGIPSTETGGAA</sequence>
<evidence type="ECO:0000256" key="3">
    <source>
        <dbReference type="ARBA" id="ARBA00004496"/>
    </source>
</evidence>
<dbReference type="GO" id="GO:0009252">
    <property type="term" value="P:peptidoglycan biosynthetic process"/>
    <property type="evidence" value="ECO:0007669"/>
    <property type="project" value="UniProtKB-UniRule"/>
</dbReference>
<dbReference type="Proteomes" id="UP000321635">
    <property type="component" value="Unassembled WGS sequence"/>
</dbReference>
<evidence type="ECO:0000256" key="17">
    <source>
        <dbReference type="ARBA" id="ARBA00031026"/>
    </source>
</evidence>
<dbReference type="InterPro" id="IPR016166">
    <property type="entry name" value="FAD-bd_PCMH"/>
</dbReference>
<evidence type="ECO:0000256" key="1">
    <source>
        <dbReference type="ARBA" id="ARBA00001974"/>
    </source>
</evidence>
<dbReference type="InterPro" id="IPR016169">
    <property type="entry name" value="FAD-bd_PCMH_sub2"/>
</dbReference>
<evidence type="ECO:0000256" key="2">
    <source>
        <dbReference type="ARBA" id="ARBA00003921"/>
    </source>
</evidence>
<dbReference type="STRING" id="1120919.GCA_000429165_01750"/>
<evidence type="ECO:0000256" key="13">
    <source>
        <dbReference type="ARBA" id="ARBA00022984"/>
    </source>
</evidence>
<dbReference type="SUPFAM" id="SSF56176">
    <property type="entry name" value="FAD-binding/transporter-associated domain-like"/>
    <property type="match status" value="1"/>
</dbReference>
<evidence type="ECO:0000256" key="16">
    <source>
        <dbReference type="ARBA" id="ARBA00023316"/>
    </source>
</evidence>
<protein>
    <recommendedName>
        <fullName evidence="6 19">UDP-N-acetylenolpyruvoylglucosamine reductase</fullName>
        <ecNumber evidence="5 19">1.3.1.98</ecNumber>
    </recommendedName>
    <alternativeName>
        <fullName evidence="17 19">UDP-N-acetylmuramate dehydrogenase</fullName>
    </alternativeName>
</protein>
<dbReference type="SUPFAM" id="SSF56194">
    <property type="entry name" value="Uridine diphospho-N-Acetylenolpyruvylglucosamine reductase, MurB, C-terminal domain"/>
    <property type="match status" value="1"/>
</dbReference>
<evidence type="ECO:0000256" key="15">
    <source>
        <dbReference type="ARBA" id="ARBA00023306"/>
    </source>
</evidence>
<dbReference type="NCBIfam" id="TIGR00179">
    <property type="entry name" value="murB"/>
    <property type="match status" value="1"/>
</dbReference>
<dbReference type="EC" id="1.3.1.98" evidence="5 19"/>
<keyword evidence="11 19" id="KW-0521">NADP</keyword>
<keyword evidence="14 19" id="KW-0560">Oxidoreductase</keyword>
<dbReference type="InterPro" id="IPR016167">
    <property type="entry name" value="FAD-bd_PCMH_sub1"/>
</dbReference>
<dbReference type="NCBIfam" id="NF010480">
    <property type="entry name" value="PRK13905.1"/>
    <property type="match status" value="1"/>
</dbReference>
<dbReference type="PANTHER" id="PTHR21071">
    <property type="entry name" value="UDP-N-ACETYLENOLPYRUVOYLGLUCOSAMINE REDUCTASE"/>
    <property type="match status" value="1"/>
</dbReference>
<comment type="similarity">
    <text evidence="19">Belongs to the MurB family.</text>
</comment>
<dbReference type="GO" id="GO:0008360">
    <property type="term" value="P:regulation of cell shape"/>
    <property type="evidence" value="ECO:0007669"/>
    <property type="project" value="UniProtKB-KW"/>
</dbReference>
<dbReference type="GO" id="GO:0071949">
    <property type="term" value="F:FAD binding"/>
    <property type="evidence" value="ECO:0007669"/>
    <property type="project" value="InterPro"/>
</dbReference>
<proteinExistence type="inferred from homology"/>
<keyword evidence="16 19" id="KW-0961">Cell wall biogenesis/degradation</keyword>
<comment type="cofactor">
    <cofactor evidence="1 19">
        <name>FAD</name>
        <dbReference type="ChEBI" id="CHEBI:57692"/>
    </cofactor>
</comment>
<dbReference type="GO" id="GO:0005829">
    <property type="term" value="C:cytosol"/>
    <property type="evidence" value="ECO:0007669"/>
    <property type="project" value="TreeGrafter"/>
</dbReference>
<keyword evidence="8 19" id="KW-0132">Cell division</keyword>